<dbReference type="Gene3D" id="3.30.565.10">
    <property type="entry name" value="Histidine kinase-like ATPase, C-terminal domain"/>
    <property type="match status" value="1"/>
</dbReference>
<evidence type="ECO:0000256" key="4">
    <source>
        <dbReference type="ARBA" id="ARBA00022475"/>
    </source>
</evidence>
<protein>
    <recommendedName>
        <fullName evidence="3">histidine kinase</fullName>
        <ecNumber evidence="3">2.7.13.3</ecNumber>
    </recommendedName>
</protein>
<keyword evidence="19" id="KW-1185">Reference proteome</keyword>
<dbReference type="InterPro" id="IPR003661">
    <property type="entry name" value="HisK_dim/P_dom"/>
</dbReference>
<dbReference type="Proteomes" id="UP001419910">
    <property type="component" value="Unassembled WGS sequence"/>
</dbReference>
<dbReference type="SMART" id="SM00388">
    <property type="entry name" value="HisKA"/>
    <property type="match status" value="1"/>
</dbReference>
<dbReference type="SMART" id="SM00304">
    <property type="entry name" value="HAMP"/>
    <property type="match status" value="1"/>
</dbReference>
<dbReference type="PANTHER" id="PTHR44936:SF5">
    <property type="entry name" value="SENSOR HISTIDINE KINASE ENVZ"/>
    <property type="match status" value="1"/>
</dbReference>
<evidence type="ECO:0000256" key="5">
    <source>
        <dbReference type="ARBA" id="ARBA00022519"/>
    </source>
</evidence>
<dbReference type="PANTHER" id="PTHR44936">
    <property type="entry name" value="SENSOR PROTEIN CREC"/>
    <property type="match status" value="1"/>
</dbReference>
<keyword evidence="8 15" id="KW-0812">Transmembrane</keyword>
<keyword evidence="9" id="KW-0547">Nucleotide-binding</keyword>
<dbReference type="SUPFAM" id="SSF47384">
    <property type="entry name" value="Homodimeric domain of signal transducing histidine kinase"/>
    <property type="match status" value="1"/>
</dbReference>
<keyword evidence="14 15" id="KW-0472">Membrane</keyword>
<dbReference type="InterPro" id="IPR003660">
    <property type="entry name" value="HAMP_dom"/>
</dbReference>
<evidence type="ECO:0000313" key="19">
    <source>
        <dbReference type="Proteomes" id="UP001419910"/>
    </source>
</evidence>
<dbReference type="Pfam" id="PF02518">
    <property type="entry name" value="HATPase_c"/>
    <property type="match status" value="1"/>
</dbReference>
<proteinExistence type="predicted"/>
<evidence type="ECO:0000256" key="2">
    <source>
        <dbReference type="ARBA" id="ARBA00004429"/>
    </source>
</evidence>
<accession>A0ABU9Y0T8</accession>
<keyword evidence="4" id="KW-1003">Cell membrane</keyword>
<dbReference type="SMART" id="SM00387">
    <property type="entry name" value="HATPase_c"/>
    <property type="match status" value="1"/>
</dbReference>
<comment type="caution">
    <text evidence="18">The sequence shown here is derived from an EMBL/GenBank/DDBJ whole genome shotgun (WGS) entry which is preliminary data.</text>
</comment>
<keyword evidence="12 15" id="KW-1133">Transmembrane helix</keyword>
<organism evidence="18 19">
    <name type="scientific">Sphingomonas oligophenolica</name>
    <dbReference type="NCBI Taxonomy" id="301154"/>
    <lineage>
        <taxon>Bacteria</taxon>
        <taxon>Pseudomonadati</taxon>
        <taxon>Pseudomonadota</taxon>
        <taxon>Alphaproteobacteria</taxon>
        <taxon>Sphingomonadales</taxon>
        <taxon>Sphingomonadaceae</taxon>
        <taxon>Sphingomonas</taxon>
    </lineage>
</organism>
<comment type="subcellular location">
    <subcellularLocation>
        <location evidence="2">Cell inner membrane</location>
        <topology evidence="2">Multi-pass membrane protein</topology>
    </subcellularLocation>
</comment>
<reference evidence="18 19" key="1">
    <citation type="submission" date="2024-05" db="EMBL/GenBank/DDBJ databases">
        <authorList>
            <person name="Liu Q."/>
            <person name="Xin Y.-H."/>
        </authorList>
    </citation>
    <scope>NUCLEOTIDE SEQUENCE [LARGE SCALE GENOMIC DNA]</scope>
    <source>
        <strain evidence="18 19">CGMCC 1.10181</strain>
    </source>
</reference>
<dbReference type="RefSeq" id="WP_343887306.1">
    <property type="nucleotide sequence ID" value="NZ_BAAAEH010000002.1"/>
</dbReference>
<feature type="transmembrane region" description="Helical" evidence="15">
    <location>
        <begin position="12"/>
        <end position="32"/>
    </location>
</feature>
<dbReference type="PROSITE" id="PS50885">
    <property type="entry name" value="HAMP"/>
    <property type="match status" value="1"/>
</dbReference>
<dbReference type="Gene3D" id="1.10.287.130">
    <property type="match status" value="1"/>
</dbReference>
<dbReference type="EMBL" id="JBDIME010000004">
    <property type="protein sequence ID" value="MEN2789393.1"/>
    <property type="molecule type" value="Genomic_DNA"/>
</dbReference>
<dbReference type="InterPro" id="IPR004358">
    <property type="entry name" value="Sig_transdc_His_kin-like_C"/>
</dbReference>
<evidence type="ECO:0000259" key="16">
    <source>
        <dbReference type="PROSITE" id="PS50109"/>
    </source>
</evidence>
<evidence type="ECO:0000256" key="6">
    <source>
        <dbReference type="ARBA" id="ARBA00022553"/>
    </source>
</evidence>
<evidence type="ECO:0000256" key="7">
    <source>
        <dbReference type="ARBA" id="ARBA00022679"/>
    </source>
</evidence>
<dbReference type="SUPFAM" id="SSF55874">
    <property type="entry name" value="ATPase domain of HSP90 chaperone/DNA topoisomerase II/histidine kinase"/>
    <property type="match status" value="1"/>
</dbReference>
<keyword evidence="7" id="KW-0808">Transferase</keyword>
<dbReference type="PRINTS" id="PR00344">
    <property type="entry name" value="BCTRLSENSOR"/>
</dbReference>
<feature type="transmembrane region" description="Helical" evidence="15">
    <location>
        <begin position="168"/>
        <end position="185"/>
    </location>
</feature>
<dbReference type="GO" id="GO:0005524">
    <property type="term" value="F:ATP binding"/>
    <property type="evidence" value="ECO:0007669"/>
    <property type="project" value="UniProtKB-KW"/>
</dbReference>
<evidence type="ECO:0000313" key="18">
    <source>
        <dbReference type="EMBL" id="MEN2789393.1"/>
    </source>
</evidence>
<evidence type="ECO:0000256" key="3">
    <source>
        <dbReference type="ARBA" id="ARBA00012438"/>
    </source>
</evidence>
<comment type="catalytic activity">
    <reaction evidence="1">
        <text>ATP + protein L-histidine = ADP + protein N-phospho-L-histidine.</text>
        <dbReference type="EC" id="2.7.13.3"/>
    </reaction>
</comment>
<evidence type="ECO:0000256" key="14">
    <source>
        <dbReference type="ARBA" id="ARBA00023136"/>
    </source>
</evidence>
<evidence type="ECO:0000256" key="15">
    <source>
        <dbReference type="SAM" id="Phobius"/>
    </source>
</evidence>
<evidence type="ECO:0000256" key="12">
    <source>
        <dbReference type="ARBA" id="ARBA00022989"/>
    </source>
</evidence>
<dbReference type="CDD" id="cd00082">
    <property type="entry name" value="HisKA"/>
    <property type="match status" value="1"/>
</dbReference>
<evidence type="ECO:0000256" key="11">
    <source>
        <dbReference type="ARBA" id="ARBA00022840"/>
    </source>
</evidence>
<dbReference type="CDD" id="cd06225">
    <property type="entry name" value="HAMP"/>
    <property type="match status" value="1"/>
</dbReference>
<keyword evidence="10" id="KW-0418">Kinase</keyword>
<evidence type="ECO:0000256" key="8">
    <source>
        <dbReference type="ARBA" id="ARBA00022692"/>
    </source>
</evidence>
<dbReference type="PROSITE" id="PS50109">
    <property type="entry name" value="HIS_KIN"/>
    <property type="match status" value="1"/>
</dbReference>
<dbReference type="InterPro" id="IPR050980">
    <property type="entry name" value="2C_sensor_his_kinase"/>
</dbReference>
<keyword evidence="11 18" id="KW-0067">ATP-binding</keyword>
<evidence type="ECO:0000256" key="9">
    <source>
        <dbReference type="ARBA" id="ARBA00022741"/>
    </source>
</evidence>
<keyword evidence="5" id="KW-0997">Cell inner membrane</keyword>
<gene>
    <name evidence="18" type="ORF">ABC974_07145</name>
</gene>
<dbReference type="InterPro" id="IPR036890">
    <property type="entry name" value="HATPase_C_sf"/>
</dbReference>
<feature type="domain" description="HAMP" evidence="17">
    <location>
        <begin position="186"/>
        <end position="238"/>
    </location>
</feature>
<evidence type="ECO:0000259" key="17">
    <source>
        <dbReference type="PROSITE" id="PS50885"/>
    </source>
</evidence>
<dbReference type="EC" id="2.7.13.3" evidence="3"/>
<keyword evidence="6" id="KW-0597">Phosphoprotein</keyword>
<evidence type="ECO:0000256" key="10">
    <source>
        <dbReference type="ARBA" id="ARBA00022777"/>
    </source>
</evidence>
<keyword evidence="13" id="KW-0902">Two-component regulatory system</keyword>
<dbReference type="InterPro" id="IPR036097">
    <property type="entry name" value="HisK_dim/P_sf"/>
</dbReference>
<name>A0ABU9Y0T8_9SPHN</name>
<evidence type="ECO:0000256" key="1">
    <source>
        <dbReference type="ARBA" id="ARBA00000085"/>
    </source>
</evidence>
<dbReference type="InterPro" id="IPR005467">
    <property type="entry name" value="His_kinase_dom"/>
</dbReference>
<dbReference type="InterPro" id="IPR003594">
    <property type="entry name" value="HATPase_dom"/>
</dbReference>
<feature type="domain" description="Histidine kinase" evidence="16">
    <location>
        <begin position="246"/>
        <end position="444"/>
    </location>
</feature>
<evidence type="ECO:0000256" key="13">
    <source>
        <dbReference type="ARBA" id="ARBA00023012"/>
    </source>
</evidence>
<sequence length="444" mass="47410">MTIGSNLSLRITLILLFGFVALNLMVVALTTLPSRGDALRPYNLPLPGQAAVIAEAIDRAPPEARAGLADTFNGGLYTVRLEPVMPVPVAPATTDLAELQAYYAHALPGRPVVVDGRRPLIGRLIGSQPRPARFFAPVTVAIGLRQGAILFTSTPSAAMRAYLRSRSMLGAIGGLVVLLVLALAVRQTTRPIAELSTGVRRFGADLDAPDLPLVGPREIRELAGSFNDMKARIRGLMQERTRVLAAIAHDMRTYLTRLRLRAEYIDDPEQRARAARDLDEMAALLNDTLFLAEDEARAPSATRIDLAEVVTGMAALRRELGEAVTAEASSAARVMANPMGVRRILDNLVDNGLRHGSAVRIGIDHAEGAIELVVEDDGPGVAPDILARLGEPFTRGDSSRNRETGGAGLGLAIVRALAARDGAEVRFANRAEGGLRVTIRYAAA</sequence>
<dbReference type="Pfam" id="PF00672">
    <property type="entry name" value="HAMP"/>
    <property type="match status" value="1"/>
</dbReference>